<reference evidence="1 2" key="1">
    <citation type="submission" date="2024-03" db="EMBL/GenBank/DDBJ databases">
        <title>Aquirufa genome sequencing.</title>
        <authorList>
            <person name="Pitt A."/>
            <person name="Hahn M.W."/>
        </authorList>
    </citation>
    <scope>NUCLEOTIDE SEQUENCE [LARGE SCALE GENOMIC DNA]</scope>
    <source>
        <strain evidence="1 2">OSTEICH-129V</strain>
    </source>
</reference>
<dbReference type="RefSeq" id="WP_377983280.1">
    <property type="nucleotide sequence ID" value="NZ_JBBKXZ010000002.1"/>
</dbReference>
<gene>
    <name evidence="1" type="ORF">U0R10_07190</name>
</gene>
<protein>
    <submittedName>
        <fullName evidence="1">Uncharacterized protein</fullName>
    </submittedName>
</protein>
<evidence type="ECO:0000313" key="2">
    <source>
        <dbReference type="Proteomes" id="UP001598138"/>
    </source>
</evidence>
<accession>A0ABW6DFY3</accession>
<name>A0ABW6DFY3_9BACT</name>
<comment type="caution">
    <text evidence="1">The sequence shown here is derived from an EMBL/GenBank/DDBJ whole genome shotgun (WGS) entry which is preliminary data.</text>
</comment>
<keyword evidence="2" id="KW-1185">Reference proteome</keyword>
<proteinExistence type="predicted"/>
<evidence type="ECO:0000313" key="1">
    <source>
        <dbReference type="EMBL" id="MFD3394398.1"/>
    </source>
</evidence>
<sequence length="76" mass="8132">MELLVRLIGNYPEFTASGFQDAQEVLAPGIPMDVLLLSSGVSPADEELVRDAISVPIIQHFGGGSGLLRAELHPYI</sequence>
<dbReference type="Proteomes" id="UP001598138">
    <property type="component" value="Unassembled WGS sequence"/>
</dbReference>
<organism evidence="1 2">
    <name type="scientific">Aquirufa avitistagni</name>
    <dbReference type="NCBI Taxonomy" id="3104728"/>
    <lineage>
        <taxon>Bacteria</taxon>
        <taxon>Pseudomonadati</taxon>
        <taxon>Bacteroidota</taxon>
        <taxon>Cytophagia</taxon>
        <taxon>Cytophagales</taxon>
        <taxon>Flectobacillaceae</taxon>
        <taxon>Aquirufa</taxon>
    </lineage>
</organism>
<dbReference type="EMBL" id="JBBKXZ010000002">
    <property type="protein sequence ID" value="MFD3394398.1"/>
    <property type="molecule type" value="Genomic_DNA"/>
</dbReference>